<dbReference type="Proteomes" id="UP001162164">
    <property type="component" value="Unassembled WGS sequence"/>
</dbReference>
<reference evidence="2" key="1">
    <citation type="journal article" date="2023" name="Insect Mol. Biol.">
        <title>Genome sequencing provides insights into the evolution of gene families encoding plant cell wall-degrading enzymes in longhorned beetles.</title>
        <authorList>
            <person name="Shin N.R."/>
            <person name="Okamura Y."/>
            <person name="Kirsch R."/>
            <person name="Pauchet Y."/>
        </authorList>
    </citation>
    <scope>NUCLEOTIDE SEQUENCE</scope>
    <source>
        <strain evidence="2">MMC_N1</strain>
    </source>
</reference>
<dbReference type="EMBL" id="JAPWTJ010000362">
    <property type="protein sequence ID" value="KAJ8979230.1"/>
    <property type="molecule type" value="Genomic_DNA"/>
</dbReference>
<protein>
    <recommendedName>
        <fullName evidence="4">Centrosomal protein of 89 kDa</fullName>
    </recommendedName>
</protein>
<proteinExistence type="predicted"/>
<feature type="coiled-coil region" evidence="1">
    <location>
        <begin position="598"/>
        <end position="643"/>
    </location>
</feature>
<organism evidence="2 3">
    <name type="scientific">Molorchus minor</name>
    <dbReference type="NCBI Taxonomy" id="1323400"/>
    <lineage>
        <taxon>Eukaryota</taxon>
        <taxon>Metazoa</taxon>
        <taxon>Ecdysozoa</taxon>
        <taxon>Arthropoda</taxon>
        <taxon>Hexapoda</taxon>
        <taxon>Insecta</taxon>
        <taxon>Pterygota</taxon>
        <taxon>Neoptera</taxon>
        <taxon>Endopterygota</taxon>
        <taxon>Coleoptera</taxon>
        <taxon>Polyphaga</taxon>
        <taxon>Cucujiformia</taxon>
        <taxon>Chrysomeloidea</taxon>
        <taxon>Cerambycidae</taxon>
        <taxon>Lamiinae</taxon>
        <taxon>Monochamini</taxon>
        <taxon>Molorchus</taxon>
    </lineage>
</organism>
<keyword evidence="3" id="KW-1185">Reference proteome</keyword>
<dbReference type="PANTHER" id="PTHR36170">
    <property type="entry name" value="CENTROSOMAL PROTEIN OF 89 KDA"/>
    <property type="match status" value="1"/>
</dbReference>
<evidence type="ECO:0000313" key="2">
    <source>
        <dbReference type="EMBL" id="KAJ8979230.1"/>
    </source>
</evidence>
<feature type="coiled-coil region" evidence="1">
    <location>
        <begin position="101"/>
        <end position="146"/>
    </location>
</feature>
<evidence type="ECO:0000256" key="1">
    <source>
        <dbReference type="SAM" id="Coils"/>
    </source>
</evidence>
<dbReference type="PANTHER" id="PTHR36170:SF1">
    <property type="entry name" value="CENTROSOMAL PROTEIN OF 89 KDA"/>
    <property type="match status" value="1"/>
</dbReference>
<accession>A0ABQ9JMG6</accession>
<evidence type="ECO:0000313" key="3">
    <source>
        <dbReference type="Proteomes" id="UP001162164"/>
    </source>
</evidence>
<sequence length="661" mass="77431">MLPLFQIITSDSPTQDMPTHDTPIKSRRKNVEVPIHRTHGISHESRKKTFSANFNSRKCKNKDIARDDPNFNAPVHAEVVVEIPESDWSIKNSKKLLAKEIIRLGDENKELYSKFNELEELSVKKITKLRDKIHVLQNTNSEIDKENAYLKEQYQGLLGHYEEVRKELEGSRVCKTCQEFKVSLEKYSADNNLLRISNKELSQDLEMLKTVVYRLNVQLERYQGIVRNSNMKIPKSILSHADEYTDEADRNENISRNILSEVHHNHSHTPIAWGSANTHTLGPLLDAYDDTIKEKEEIITSYELEMSNFTGRLKEIIEENEVLHEKLTEDEGCSVKLLAELENLRKELKSTRDQNDLLIKKCALKQDKVEEILKVYENKVNQMKRDYNVMHEEYIKCRTERAALKERNKALEDVQDDFKNQMQSYIPLSVHTASVNECKRWYEELKQQYENEKQKLKESIEGHIQTIGELKKENQRPTRRQRRPGIEGGSIRETYKCIKQPVTVTISLLLRKSEAKHLDLEHALNEVQLSRSALRKQLHKVMVFAKDMVAEQETLLKALNQRHLENKAVKRIGSDMASKMDSLRNQLKDVQKNAWQEFTTVEQKIQEQNELIDSMKEEHRKEIERLNKTIKEQEEMALLLKNNASLPKPPYLLYQEKYRNN</sequence>
<name>A0ABQ9JMG6_9CUCU</name>
<keyword evidence="1" id="KW-0175">Coiled coil</keyword>
<gene>
    <name evidence="2" type="ORF">NQ317_019082</name>
</gene>
<dbReference type="InterPro" id="IPR033545">
    <property type="entry name" value="CEP89"/>
</dbReference>
<feature type="coiled-coil region" evidence="1">
    <location>
        <begin position="334"/>
        <end position="473"/>
    </location>
</feature>
<comment type="caution">
    <text evidence="2">The sequence shown here is derived from an EMBL/GenBank/DDBJ whole genome shotgun (WGS) entry which is preliminary data.</text>
</comment>
<evidence type="ECO:0008006" key="4">
    <source>
        <dbReference type="Google" id="ProtNLM"/>
    </source>
</evidence>